<dbReference type="PANTHER" id="PTHR20930">
    <property type="entry name" value="OVARIAN CARCINOMA ANTIGEN CA125-RELATED"/>
    <property type="match status" value="1"/>
</dbReference>
<dbReference type="Pfam" id="PF00569">
    <property type="entry name" value="ZZ"/>
    <property type="match status" value="1"/>
</dbReference>
<dbReference type="Gene3D" id="3.10.20.90">
    <property type="entry name" value="Phosphatidylinositol 3-kinase Catalytic Subunit, Chain A, domain 1"/>
    <property type="match status" value="1"/>
</dbReference>
<evidence type="ECO:0000259" key="4">
    <source>
        <dbReference type="SMART" id="SM00666"/>
    </source>
</evidence>
<name>A0A7J6VJQ7_THATH</name>
<proteinExistence type="predicted"/>
<evidence type="ECO:0000256" key="3">
    <source>
        <dbReference type="ARBA" id="ARBA00022833"/>
    </source>
</evidence>
<dbReference type="SUPFAM" id="SSF54277">
    <property type="entry name" value="CAD &amp; PB1 domains"/>
    <property type="match status" value="1"/>
</dbReference>
<evidence type="ECO:0000256" key="2">
    <source>
        <dbReference type="ARBA" id="ARBA00022771"/>
    </source>
</evidence>
<dbReference type="Gene3D" id="2.60.40.10">
    <property type="entry name" value="Immunoglobulins"/>
    <property type="match status" value="1"/>
</dbReference>
<dbReference type="SUPFAM" id="SSF57850">
    <property type="entry name" value="RING/U-box"/>
    <property type="match status" value="1"/>
</dbReference>
<evidence type="ECO:0000313" key="6">
    <source>
        <dbReference type="Proteomes" id="UP000554482"/>
    </source>
</evidence>
<sequence length="447" mass="50236">MGCYVGVPINLPHVQYGETLRRFRVSPNGNGSLDLDMAWIRAKISDLFKFTHDADVTLTYIDEDYDMVQLVDDADLWDAINNQRLNPLRINVVPIKEIVQSGGFNIVPPSAASYENCFRCDGCGIFPIEGSRYKSKLKENYDLCSFCFLDLGKEGDYTIIMDNPIMDQSPLRANKVESKQRGVADYPSPPSQWFSKFQFDQFVNPLVFQNCVLKSTYQPKLGSCFIEDVNIGDGMLMAPLTQFTKIWHMMNNGGVVWPCGTHLKWIGGARLTDANSLDIELPVEGCLVGTDLNVAIDCTAPEKPGRFHSVWRMALPSGRTFGVFIWVHIQVDSPQKDSRSERCQSLSFNMPPYSEASAAESYPGVVPVVISEPSPVTDAPTVSELARRGDVLEKSLKELDSAANDYDMFYHRAGDMNRIGRHSFCHRAQDMNRIGRHSFCQRAGNYY</sequence>
<dbReference type="PANTHER" id="PTHR20930:SF0">
    <property type="entry name" value="PROTEIN ILRUN"/>
    <property type="match status" value="1"/>
</dbReference>
<dbReference type="InterPro" id="IPR013783">
    <property type="entry name" value="Ig-like_fold"/>
</dbReference>
<dbReference type="Gene3D" id="3.30.60.90">
    <property type="match status" value="1"/>
</dbReference>
<keyword evidence="6" id="KW-1185">Reference proteome</keyword>
<reference evidence="5 6" key="1">
    <citation type="submission" date="2020-06" db="EMBL/GenBank/DDBJ databases">
        <title>Transcriptomic and genomic resources for Thalictrum thalictroides and T. hernandezii: Facilitating candidate gene discovery in an emerging model plant lineage.</title>
        <authorList>
            <person name="Arias T."/>
            <person name="Riano-Pachon D.M."/>
            <person name="Di Stilio V.S."/>
        </authorList>
    </citation>
    <scope>NUCLEOTIDE SEQUENCE [LARGE SCALE GENOMIC DNA]</scope>
    <source>
        <strain evidence="6">cv. WT478/WT964</strain>
        <tissue evidence="5">Leaves</tissue>
    </source>
</reference>
<feature type="domain" description="PB1" evidence="4">
    <location>
        <begin position="14"/>
        <end position="95"/>
    </location>
</feature>
<keyword evidence="1" id="KW-0479">Metal-binding</keyword>
<dbReference type="InterPro" id="IPR000433">
    <property type="entry name" value="Znf_ZZ"/>
</dbReference>
<dbReference type="Pfam" id="PF16158">
    <property type="entry name" value="N_BRCA1_IG"/>
    <property type="match status" value="1"/>
</dbReference>
<dbReference type="InterPro" id="IPR043145">
    <property type="entry name" value="Znf_ZZ_sf"/>
</dbReference>
<evidence type="ECO:0000256" key="1">
    <source>
        <dbReference type="ARBA" id="ARBA00022723"/>
    </source>
</evidence>
<dbReference type="SMART" id="SM00666">
    <property type="entry name" value="PB1"/>
    <property type="match status" value="1"/>
</dbReference>
<comment type="caution">
    <text evidence="5">The sequence shown here is derived from an EMBL/GenBank/DDBJ whole genome shotgun (WGS) entry which is preliminary data.</text>
</comment>
<dbReference type="Pfam" id="PF00564">
    <property type="entry name" value="PB1"/>
    <property type="match status" value="1"/>
</dbReference>
<dbReference type="OrthoDB" id="661148at2759"/>
<dbReference type="EMBL" id="JABWDY010031308">
    <property type="protein sequence ID" value="KAF5185007.1"/>
    <property type="molecule type" value="Genomic_DNA"/>
</dbReference>
<gene>
    <name evidence="5" type="ORF">FRX31_025405</name>
</gene>
<accession>A0A7J6VJQ7</accession>
<organism evidence="5 6">
    <name type="scientific">Thalictrum thalictroides</name>
    <name type="common">Rue-anemone</name>
    <name type="synonym">Anemone thalictroides</name>
    <dbReference type="NCBI Taxonomy" id="46969"/>
    <lineage>
        <taxon>Eukaryota</taxon>
        <taxon>Viridiplantae</taxon>
        <taxon>Streptophyta</taxon>
        <taxon>Embryophyta</taxon>
        <taxon>Tracheophyta</taxon>
        <taxon>Spermatophyta</taxon>
        <taxon>Magnoliopsida</taxon>
        <taxon>Ranunculales</taxon>
        <taxon>Ranunculaceae</taxon>
        <taxon>Thalictroideae</taxon>
        <taxon>Thalictrum</taxon>
    </lineage>
</organism>
<dbReference type="InterPro" id="IPR000270">
    <property type="entry name" value="PB1_dom"/>
</dbReference>
<evidence type="ECO:0000313" key="5">
    <source>
        <dbReference type="EMBL" id="KAF5185007.1"/>
    </source>
</evidence>
<keyword evidence="3" id="KW-0862">Zinc</keyword>
<keyword evidence="2" id="KW-0863">Zinc-finger</keyword>
<dbReference type="CDD" id="cd14947">
    <property type="entry name" value="NBR1_like"/>
    <property type="match status" value="1"/>
</dbReference>
<dbReference type="InterPro" id="IPR032350">
    <property type="entry name" value="Nbr1_FW"/>
</dbReference>
<protein>
    <submittedName>
        <fullName evidence="5">Nbr1-like protein</fullName>
    </submittedName>
</protein>
<dbReference type="GO" id="GO:0008270">
    <property type="term" value="F:zinc ion binding"/>
    <property type="evidence" value="ECO:0007669"/>
    <property type="project" value="UniProtKB-KW"/>
</dbReference>
<dbReference type="AlphaFoldDB" id="A0A7J6VJQ7"/>
<dbReference type="Proteomes" id="UP000554482">
    <property type="component" value="Unassembled WGS sequence"/>
</dbReference>